<proteinExistence type="predicted"/>
<reference evidence="1" key="1">
    <citation type="submission" date="2007-11" db="EMBL/GenBank/DDBJ databases">
        <authorList>
            <person name="Fulton L."/>
            <person name="Clifton S."/>
            <person name="Fulton B."/>
            <person name="Xu J."/>
            <person name="Minx P."/>
            <person name="Pepin K.H."/>
            <person name="Johnson M."/>
            <person name="Thiruvilangam P."/>
            <person name="Bhonagiri V."/>
            <person name="Nash W.E."/>
            <person name="Mardis E.R."/>
            <person name="Wilson R.K."/>
        </authorList>
    </citation>
    <scope>NUCLEOTIDE SEQUENCE [LARGE SCALE GENOMIC DNA]</scope>
    <source>
        <strain evidence="1">DSM 1402</strain>
    </source>
</reference>
<dbReference type="SFLD" id="SFLDG01135">
    <property type="entry name" value="C1.5.6:_HAD__Beta-PGM__Phospha"/>
    <property type="match status" value="1"/>
</dbReference>
<dbReference type="Pfam" id="PF13419">
    <property type="entry name" value="HAD_2"/>
    <property type="match status" value="1"/>
</dbReference>
<dbReference type="NCBIfam" id="NF009804">
    <property type="entry name" value="PRK13288.1"/>
    <property type="match status" value="1"/>
</dbReference>
<dbReference type="SFLD" id="SFLDG01129">
    <property type="entry name" value="C1.5:_HAD__Beta-PGM__Phosphata"/>
    <property type="match status" value="1"/>
</dbReference>
<evidence type="ECO:0000313" key="2">
    <source>
        <dbReference type="Proteomes" id="UP000005798"/>
    </source>
</evidence>
<dbReference type="GO" id="GO:0005829">
    <property type="term" value="C:cytosol"/>
    <property type="evidence" value="ECO:0007669"/>
    <property type="project" value="TreeGrafter"/>
</dbReference>
<organism evidence="1 2">
    <name type="scientific">Thomasclavelia ramosa DSM 1402</name>
    <dbReference type="NCBI Taxonomy" id="445974"/>
    <lineage>
        <taxon>Bacteria</taxon>
        <taxon>Bacillati</taxon>
        <taxon>Bacillota</taxon>
        <taxon>Erysipelotrichia</taxon>
        <taxon>Erysipelotrichales</taxon>
        <taxon>Coprobacillaceae</taxon>
        <taxon>Thomasclavelia</taxon>
    </lineage>
</organism>
<dbReference type="GO" id="GO:0008967">
    <property type="term" value="F:phosphoglycolate phosphatase activity"/>
    <property type="evidence" value="ECO:0007669"/>
    <property type="project" value="TreeGrafter"/>
</dbReference>
<protein>
    <submittedName>
        <fullName evidence="1">Pyrophosphatase PpaX</fullName>
        <ecNumber evidence="1">3.6.1.1</ecNumber>
    </submittedName>
</protein>
<dbReference type="HOGENOM" id="CLU_045011_19_3_9"/>
<dbReference type="Proteomes" id="UP000005798">
    <property type="component" value="Unassembled WGS sequence"/>
</dbReference>
<dbReference type="PANTHER" id="PTHR43434">
    <property type="entry name" value="PHOSPHOGLYCOLATE PHOSPHATASE"/>
    <property type="match status" value="1"/>
</dbReference>
<evidence type="ECO:0000313" key="1">
    <source>
        <dbReference type="EMBL" id="EDS19626.1"/>
    </source>
</evidence>
<dbReference type="PANTHER" id="PTHR43434:SF26">
    <property type="entry name" value="PYROPHOSPHATASE PPAX"/>
    <property type="match status" value="1"/>
</dbReference>
<dbReference type="Gene3D" id="3.40.50.1000">
    <property type="entry name" value="HAD superfamily/HAD-like"/>
    <property type="match status" value="1"/>
</dbReference>
<dbReference type="NCBIfam" id="TIGR01509">
    <property type="entry name" value="HAD-SF-IA-v3"/>
    <property type="match status" value="1"/>
</dbReference>
<dbReference type="InterPro" id="IPR050155">
    <property type="entry name" value="HAD-like_hydrolase_sf"/>
</dbReference>
<dbReference type="AlphaFoldDB" id="B0N1L1"/>
<comment type="caution">
    <text evidence="1">The sequence shown here is derived from an EMBL/GenBank/DDBJ whole genome shotgun (WGS) entry which is preliminary data.</text>
</comment>
<dbReference type="SUPFAM" id="SSF56784">
    <property type="entry name" value="HAD-like"/>
    <property type="match status" value="1"/>
</dbReference>
<dbReference type="InterPro" id="IPR036412">
    <property type="entry name" value="HAD-like_sf"/>
</dbReference>
<accession>B0N1L1</accession>
<dbReference type="GO" id="GO:0006281">
    <property type="term" value="P:DNA repair"/>
    <property type="evidence" value="ECO:0007669"/>
    <property type="project" value="TreeGrafter"/>
</dbReference>
<sequence>MMCKGDFMDTAIIFDLDGTVLYTDELIKRTFIKVFEKYQPGYTLSEDELLSFLGPSLKETFSKYFPDEMFNELLNYYHSYNHSHHEDFVYVYPTVVETLEYLKNRGYPLGIVTTKLKVAADVGLNTFDLKKYFDVVIGLDDVKVTKPDPEGIIKAMELLGVKKAVYIGDNITDIQAGKNAGIKTIGVKWSPKGYQHLLELEPDLMIDEMKEIIPYIEGAC</sequence>
<gene>
    <name evidence="1" type="primary">ppaX</name>
    <name evidence="1" type="ORF">CLORAM_00501</name>
</gene>
<dbReference type="FunFam" id="3.40.50.1000:FF:000022">
    <property type="entry name" value="Phosphoglycolate phosphatase"/>
    <property type="match status" value="1"/>
</dbReference>
<dbReference type="SFLD" id="SFLDS00003">
    <property type="entry name" value="Haloacid_Dehalogenase"/>
    <property type="match status" value="1"/>
</dbReference>
<dbReference type="EC" id="3.6.1.1" evidence="1"/>
<dbReference type="InterPro" id="IPR023214">
    <property type="entry name" value="HAD_sf"/>
</dbReference>
<dbReference type="PRINTS" id="PR00413">
    <property type="entry name" value="HADHALOGNASE"/>
</dbReference>
<dbReference type="InterPro" id="IPR041492">
    <property type="entry name" value="HAD_2"/>
</dbReference>
<dbReference type="NCBIfam" id="TIGR01549">
    <property type="entry name" value="HAD-SF-IA-v1"/>
    <property type="match status" value="1"/>
</dbReference>
<name>B0N1L1_9FIRM</name>
<dbReference type="eggNOG" id="COG0546">
    <property type="taxonomic scope" value="Bacteria"/>
</dbReference>
<keyword evidence="2" id="KW-1185">Reference proteome</keyword>
<dbReference type="EMBL" id="ABFX02000003">
    <property type="protein sequence ID" value="EDS19626.1"/>
    <property type="molecule type" value="Genomic_DNA"/>
</dbReference>
<dbReference type="InterPro" id="IPR023198">
    <property type="entry name" value="PGP-like_dom2"/>
</dbReference>
<dbReference type="Gene3D" id="1.10.150.240">
    <property type="entry name" value="Putative phosphatase, domain 2"/>
    <property type="match status" value="1"/>
</dbReference>
<keyword evidence="1" id="KW-0378">Hydrolase</keyword>
<reference evidence="1" key="2">
    <citation type="submission" date="2014-06" db="EMBL/GenBank/DDBJ databases">
        <title>Draft genome sequence of Clostridium ramosum(DSM 1402).</title>
        <authorList>
            <person name="Sudarsanam P."/>
            <person name="Ley R."/>
            <person name="Guruge J."/>
            <person name="Turnbaugh P.J."/>
            <person name="Mahowald M."/>
            <person name="Liep D."/>
            <person name="Gordon J."/>
        </authorList>
    </citation>
    <scope>NUCLEOTIDE SEQUENCE</scope>
    <source>
        <strain evidence="1">DSM 1402</strain>
    </source>
</reference>
<dbReference type="GO" id="GO:0004427">
    <property type="term" value="F:inorganic diphosphate phosphatase activity"/>
    <property type="evidence" value="ECO:0007669"/>
    <property type="project" value="UniProtKB-EC"/>
</dbReference>
<dbReference type="InterPro" id="IPR006439">
    <property type="entry name" value="HAD-SF_hydro_IA"/>
</dbReference>